<dbReference type="AlphaFoldDB" id="A0A9W8HXW0"/>
<feature type="active site" evidence="10">
    <location>
        <position position="154"/>
    </location>
</feature>
<keyword evidence="8 12" id="KW-0482">Metalloprotease</keyword>
<evidence type="ECO:0000256" key="7">
    <source>
        <dbReference type="ARBA" id="ARBA00022833"/>
    </source>
</evidence>
<evidence type="ECO:0000256" key="6">
    <source>
        <dbReference type="ARBA" id="ARBA00022801"/>
    </source>
</evidence>
<dbReference type="SUPFAM" id="SSF55486">
    <property type="entry name" value="Metalloproteases ('zincins'), catalytic domain"/>
    <property type="match status" value="1"/>
</dbReference>
<keyword evidence="4 12" id="KW-0645">Protease</keyword>
<dbReference type="GO" id="GO:0006508">
    <property type="term" value="P:proteolysis"/>
    <property type="evidence" value="ECO:0007669"/>
    <property type="project" value="UniProtKB-KW"/>
</dbReference>
<keyword evidence="6 12" id="KW-0378">Hydrolase</keyword>
<evidence type="ECO:0000313" key="13">
    <source>
        <dbReference type="EMBL" id="KAJ2807766.1"/>
    </source>
</evidence>
<dbReference type="PRINTS" id="PR00999">
    <property type="entry name" value="FUNGALYSIN"/>
</dbReference>
<keyword evidence="9 12" id="KW-0865">Zymogen</keyword>
<feature type="binding site" evidence="11">
    <location>
        <position position="153"/>
    </location>
    <ligand>
        <name>Zn(2+)</name>
        <dbReference type="ChEBI" id="CHEBI:29105"/>
        <note>catalytic</note>
    </ligand>
</feature>
<dbReference type="EC" id="3.4.24.-" evidence="12"/>
<sequence length="356" mass="39150">METSPKEWVASNTTAGNNVWAQTNPDGGDSWIDNHRPAVAPYAAFDFPFNTSTEPSVYVDYSITQLFYTVNMMHDLAFVYGFNEAAGNFQDINFSGKGIGGDYVVANAQDGSSKNNAMFFSPPDGQHGLMRMYVWNATTPERDGSLEQDIVAHEFTHGISSRLTGGPSNADCLNDGEAAGMGEGWSDIVACILRIKPGDTRSLDLTLGEYVYGKNIRMYPYSTNLTTNPHMYQDLNKPNYKEVHNIGEVWASMLYEVLWNLIDEFGISSDIFAHKLDGGNAIMLQILLDGMKLQPCSPSFIDARNAIVQAEENLTDGKNKCNVWRGFAKRGLGLHASSTNSTHTDDYSVPSGCNRG</sequence>
<dbReference type="Proteomes" id="UP001140094">
    <property type="component" value="Unassembled WGS sequence"/>
</dbReference>
<dbReference type="GO" id="GO:0005615">
    <property type="term" value="C:extracellular space"/>
    <property type="evidence" value="ECO:0007669"/>
    <property type="project" value="InterPro"/>
</dbReference>
<comment type="similarity">
    <text evidence="2 12">Belongs to the peptidase M36 family.</text>
</comment>
<dbReference type="Pfam" id="PF02128">
    <property type="entry name" value="Peptidase_M36"/>
    <property type="match status" value="1"/>
</dbReference>
<comment type="cofactor">
    <cofactor evidence="11">
        <name>Zn(2+)</name>
        <dbReference type="ChEBI" id="CHEBI:29105"/>
    </cofactor>
    <text evidence="11">Binds 1 zinc ion per subunit.</text>
</comment>
<keyword evidence="5 11" id="KW-0479">Metal-binding</keyword>
<organism evidence="13 14">
    <name type="scientific">Coemansia guatemalensis</name>
    <dbReference type="NCBI Taxonomy" id="2761395"/>
    <lineage>
        <taxon>Eukaryota</taxon>
        <taxon>Fungi</taxon>
        <taxon>Fungi incertae sedis</taxon>
        <taxon>Zoopagomycota</taxon>
        <taxon>Kickxellomycotina</taxon>
        <taxon>Kickxellomycetes</taxon>
        <taxon>Kickxellales</taxon>
        <taxon>Kickxellaceae</taxon>
        <taxon>Coemansia</taxon>
    </lineage>
</organism>
<gene>
    <name evidence="13" type="ORF">H4R20_001144</name>
</gene>
<evidence type="ECO:0000256" key="3">
    <source>
        <dbReference type="ARBA" id="ARBA00022525"/>
    </source>
</evidence>
<dbReference type="PANTHER" id="PTHR33478">
    <property type="entry name" value="EXTRACELLULAR METALLOPROTEINASE MEP"/>
    <property type="match status" value="1"/>
</dbReference>
<accession>A0A9W8HXW0</accession>
<dbReference type="GO" id="GO:0004222">
    <property type="term" value="F:metalloendopeptidase activity"/>
    <property type="evidence" value="ECO:0007669"/>
    <property type="project" value="InterPro"/>
</dbReference>
<evidence type="ECO:0000313" key="14">
    <source>
        <dbReference type="Proteomes" id="UP001140094"/>
    </source>
</evidence>
<keyword evidence="7 11" id="KW-0862">Zinc</keyword>
<evidence type="ECO:0000256" key="11">
    <source>
        <dbReference type="PIRSR" id="PIRSR601842-2"/>
    </source>
</evidence>
<dbReference type="CDD" id="cd09596">
    <property type="entry name" value="M36"/>
    <property type="match status" value="1"/>
</dbReference>
<dbReference type="PANTHER" id="PTHR33478:SF1">
    <property type="entry name" value="EXTRACELLULAR METALLOPROTEINASE MEP"/>
    <property type="match status" value="1"/>
</dbReference>
<dbReference type="Gene3D" id="3.10.170.10">
    <property type="match status" value="1"/>
</dbReference>
<comment type="caution">
    <text evidence="13">The sequence shown here is derived from an EMBL/GenBank/DDBJ whole genome shotgun (WGS) entry which is preliminary data.</text>
</comment>
<reference evidence="13" key="1">
    <citation type="submission" date="2022-07" db="EMBL/GenBank/DDBJ databases">
        <title>Phylogenomic reconstructions and comparative analyses of Kickxellomycotina fungi.</title>
        <authorList>
            <person name="Reynolds N.K."/>
            <person name="Stajich J.E."/>
            <person name="Barry K."/>
            <person name="Grigoriev I.V."/>
            <person name="Crous P."/>
            <person name="Smith M.E."/>
        </authorList>
    </citation>
    <scope>NUCLEOTIDE SEQUENCE</scope>
    <source>
        <strain evidence="13">NRRL 1565</strain>
    </source>
</reference>
<comment type="subcellular location">
    <subcellularLocation>
        <location evidence="1 12">Secreted</location>
    </subcellularLocation>
</comment>
<keyword evidence="14" id="KW-1185">Reference proteome</keyword>
<feature type="binding site" evidence="11">
    <location>
        <position position="183"/>
    </location>
    <ligand>
        <name>Zn(2+)</name>
        <dbReference type="ChEBI" id="CHEBI:29105"/>
        <note>catalytic</note>
    </ligand>
</feature>
<evidence type="ECO:0000256" key="10">
    <source>
        <dbReference type="PIRSR" id="PIRSR601842-1"/>
    </source>
</evidence>
<proteinExistence type="inferred from homology"/>
<dbReference type="OrthoDB" id="3227768at2759"/>
<evidence type="ECO:0000256" key="8">
    <source>
        <dbReference type="ARBA" id="ARBA00023049"/>
    </source>
</evidence>
<dbReference type="InterPro" id="IPR001842">
    <property type="entry name" value="Peptidase_M36"/>
</dbReference>
<dbReference type="InterPro" id="IPR027268">
    <property type="entry name" value="Peptidase_M4/M1_CTD_sf"/>
</dbReference>
<name>A0A9W8HXW0_9FUNG</name>
<evidence type="ECO:0000256" key="2">
    <source>
        <dbReference type="ARBA" id="ARBA00006006"/>
    </source>
</evidence>
<evidence type="ECO:0000256" key="4">
    <source>
        <dbReference type="ARBA" id="ARBA00022670"/>
    </source>
</evidence>
<evidence type="ECO:0000256" key="5">
    <source>
        <dbReference type="ARBA" id="ARBA00022723"/>
    </source>
</evidence>
<dbReference type="GO" id="GO:0008270">
    <property type="term" value="F:zinc ion binding"/>
    <property type="evidence" value="ECO:0007669"/>
    <property type="project" value="InterPro"/>
</dbReference>
<evidence type="ECO:0000256" key="12">
    <source>
        <dbReference type="RuleBase" id="RU364017"/>
    </source>
</evidence>
<dbReference type="Gene3D" id="1.10.390.10">
    <property type="entry name" value="Neutral Protease Domain 2"/>
    <property type="match status" value="1"/>
</dbReference>
<feature type="binding site" evidence="11">
    <location>
        <position position="157"/>
    </location>
    <ligand>
        <name>Zn(2+)</name>
        <dbReference type="ChEBI" id="CHEBI:29105"/>
        <note>catalytic</note>
    </ligand>
</feature>
<protein>
    <recommendedName>
        <fullName evidence="12">Extracellular metalloproteinase</fullName>
        <ecNumber evidence="12">3.4.24.-</ecNumber>
    </recommendedName>
    <alternativeName>
        <fullName evidence="12">Fungalysin</fullName>
    </alternativeName>
</protein>
<evidence type="ECO:0000256" key="9">
    <source>
        <dbReference type="ARBA" id="ARBA00023145"/>
    </source>
</evidence>
<dbReference type="InterPro" id="IPR050371">
    <property type="entry name" value="Fungal_virulence_M36"/>
</dbReference>
<keyword evidence="3 12" id="KW-0964">Secreted</keyword>
<dbReference type="EMBL" id="JANBUO010000087">
    <property type="protein sequence ID" value="KAJ2807766.1"/>
    <property type="molecule type" value="Genomic_DNA"/>
</dbReference>
<evidence type="ECO:0000256" key="1">
    <source>
        <dbReference type="ARBA" id="ARBA00004613"/>
    </source>
</evidence>